<accession>A0ABR6YR72</accession>
<dbReference type="Pfam" id="PF08495">
    <property type="entry name" value="FIST"/>
    <property type="match status" value="1"/>
</dbReference>
<proteinExistence type="predicted"/>
<keyword evidence="4" id="KW-1185">Reference proteome</keyword>
<evidence type="ECO:0000259" key="2">
    <source>
        <dbReference type="SMART" id="SM01204"/>
    </source>
</evidence>
<dbReference type="InterPro" id="IPR013702">
    <property type="entry name" value="FIST_domain_N"/>
</dbReference>
<gene>
    <name evidence="3" type="ORF">H8K27_14885</name>
</gene>
<dbReference type="RefSeq" id="WP_186863962.1">
    <property type="nucleotide sequence ID" value="NZ_JACOGC010000007.1"/>
</dbReference>
<dbReference type="SMART" id="SM00897">
    <property type="entry name" value="FIST"/>
    <property type="match status" value="1"/>
</dbReference>
<dbReference type="SMART" id="SM01204">
    <property type="entry name" value="FIST_C"/>
    <property type="match status" value="1"/>
</dbReference>
<sequence length="385" mass="41431">MKIAQILLKNIPVDISIPSRLEELSAIDPQLLLIFGCVRHLTDPLFVESINRVFPSLAKIGCTTAGEINRDGVHDETTVITALHFENSRFQIATAQLANMDASFHAGQTLGAGLSREGLRAVMLLGQGVNINGSALIDGVVSILGQSIPVTGGLAADGGAFSRTYTFSPAGVSSEAVIAIGFYGEKLFFSHGSYGGWKAFGPIRKITHCANNILYELDGKPALEIYRRYLGEYAKDLPGSGLLFPFEMLTDMRESSGSIRTILGINETDGSLILAGEINPEGYLRLMHAHTNDLVDGAEIAAQAVRNNHEMRQGQALAMLVSCIGRKLVMGGRVEEEAEIVGEILGNDAVLCGFYSNGEICPGHQLHVCSLHNQTMTITYLAENR</sequence>
<dbReference type="PANTHER" id="PTHR40252:SF2">
    <property type="entry name" value="BLR0328 PROTEIN"/>
    <property type="match status" value="1"/>
</dbReference>
<feature type="domain" description="FIST C-domain" evidence="2">
    <location>
        <begin position="222"/>
        <end position="363"/>
    </location>
</feature>
<dbReference type="InterPro" id="IPR019494">
    <property type="entry name" value="FIST_C"/>
</dbReference>
<dbReference type="Pfam" id="PF10442">
    <property type="entry name" value="FIST_C"/>
    <property type="match status" value="1"/>
</dbReference>
<name>A0ABR6YR72_9BURK</name>
<comment type="caution">
    <text evidence="3">The sequence shown here is derived from an EMBL/GenBank/DDBJ whole genome shotgun (WGS) entry which is preliminary data.</text>
</comment>
<dbReference type="PANTHER" id="PTHR40252">
    <property type="entry name" value="BLR0328 PROTEIN"/>
    <property type="match status" value="1"/>
</dbReference>
<evidence type="ECO:0000259" key="1">
    <source>
        <dbReference type="SMART" id="SM00897"/>
    </source>
</evidence>
<reference evidence="3 4" key="1">
    <citation type="submission" date="2020-08" db="EMBL/GenBank/DDBJ databases">
        <title>Novel species isolated from subtropical streams in China.</title>
        <authorList>
            <person name="Lu H."/>
        </authorList>
    </citation>
    <scope>NUCLEOTIDE SEQUENCE [LARGE SCALE GENOMIC DNA]</scope>
    <source>
        <strain evidence="3 4">FT31W</strain>
    </source>
</reference>
<organism evidence="3 4">
    <name type="scientific">Undibacterium griseum</name>
    <dbReference type="NCBI Taxonomy" id="2762295"/>
    <lineage>
        <taxon>Bacteria</taxon>
        <taxon>Pseudomonadati</taxon>
        <taxon>Pseudomonadota</taxon>
        <taxon>Betaproteobacteria</taxon>
        <taxon>Burkholderiales</taxon>
        <taxon>Oxalobacteraceae</taxon>
        <taxon>Undibacterium</taxon>
    </lineage>
</organism>
<feature type="domain" description="FIST" evidence="1">
    <location>
        <begin position="28"/>
        <end position="221"/>
    </location>
</feature>
<evidence type="ECO:0000313" key="3">
    <source>
        <dbReference type="EMBL" id="MBC3886411.1"/>
    </source>
</evidence>
<protein>
    <submittedName>
        <fullName evidence="3">FIST C-terminal domain-containing protein</fullName>
    </submittedName>
</protein>
<dbReference type="Proteomes" id="UP000613113">
    <property type="component" value="Unassembled WGS sequence"/>
</dbReference>
<evidence type="ECO:0000313" key="4">
    <source>
        <dbReference type="Proteomes" id="UP000613113"/>
    </source>
</evidence>
<dbReference type="EMBL" id="JACOGC010000007">
    <property type="protein sequence ID" value="MBC3886411.1"/>
    <property type="molecule type" value="Genomic_DNA"/>
</dbReference>